<evidence type="ECO:0000313" key="3">
    <source>
        <dbReference type="Proteomes" id="UP001432027"/>
    </source>
</evidence>
<dbReference type="EMBL" id="BTSX01000003">
    <property type="protein sequence ID" value="GMS90941.1"/>
    <property type="molecule type" value="Genomic_DNA"/>
</dbReference>
<keyword evidence="3" id="KW-1185">Reference proteome</keyword>
<evidence type="ECO:0000313" key="2">
    <source>
        <dbReference type="EMBL" id="GMS90941.1"/>
    </source>
</evidence>
<feature type="chain" id="PRO_5043955322" evidence="1">
    <location>
        <begin position="21"/>
        <end position="90"/>
    </location>
</feature>
<comment type="caution">
    <text evidence="2">The sequence shown here is derived from an EMBL/GenBank/DDBJ whole genome shotgun (WGS) entry which is preliminary data.</text>
</comment>
<feature type="non-terminal residue" evidence="2">
    <location>
        <position position="1"/>
    </location>
</feature>
<sequence>VMSVMAAVLISVFSALSTHGVSKLRIHVRVPVMHSINSFQISWLIANKFNHPTTESTVSLGFKDNPRFVLISEESRSNSVRVDICISKTR</sequence>
<gene>
    <name evidence="2" type="ORF">PENTCL1PPCAC_13116</name>
</gene>
<evidence type="ECO:0000256" key="1">
    <source>
        <dbReference type="SAM" id="SignalP"/>
    </source>
</evidence>
<name>A0AAV5T5T6_9BILA</name>
<reference evidence="2" key="1">
    <citation type="submission" date="2023-10" db="EMBL/GenBank/DDBJ databases">
        <title>Genome assembly of Pristionchus species.</title>
        <authorList>
            <person name="Yoshida K."/>
            <person name="Sommer R.J."/>
        </authorList>
    </citation>
    <scope>NUCLEOTIDE SEQUENCE</scope>
    <source>
        <strain evidence="2">RS0144</strain>
    </source>
</reference>
<dbReference type="AlphaFoldDB" id="A0AAV5T5T6"/>
<organism evidence="2 3">
    <name type="scientific">Pristionchus entomophagus</name>
    <dbReference type="NCBI Taxonomy" id="358040"/>
    <lineage>
        <taxon>Eukaryota</taxon>
        <taxon>Metazoa</taxon>
        <taxon>Ecdysozoa</taxon>
        <taxon>Nematoda</taxon>
        <taxon>Chromadorea</taxon>
        <taxon>Rhabditida</taxon>
        <taxon>Rhabditina</taxon>
        <taxon>Diplogasteromorpha</taxon>
        <taxon>Diplogasteroidea</taxon>
        <taxon>Neodiplogasteridae</taxon>
        <taxon>Pristionchus</taxon>
    </lineage>
</organism>
<proteinExistence type="predicted"/>
<feature type="signal peptide" evidence="1">
    <location>
        <begin position="1"/>
        <end position="20"/>
    </location>
</feature>
<protein>
    <submittedName>
        <fullName evidence="2">Uncharacterized protein</fullName>
    </submittedName>
</protein>
<accession>A0AAV5T5T6</accession>
<dbReference type="Proteomes" id="UP001432027">
    <property type="component" value="Unassembled WGS sequence"/>
</dbReference>
<keyword evidence="1" id="KW-0732">Signal</keyword>